<dbReference type="Proteomes" id="UP001500021">
    <property type="component" value="Unassembled WGS sequence"/>
</dbReference>
<dbReference type="RefSeq" id="WP_343816708.1">
    <property type="nucleotide sequence ID" value="NZ_BAAAFA010000004.1"/>
</dbReference>
<organism evidence="1 2">
    <name type="scientific">Colwellia asteriadis</name>
    <dbReference type="NCBI Taxonomy" id="517723"/>
    <lineage>
        <taxon>Bacteria</taxon>
        <taxon>Pseudomonadati</taxon>
        <taxon>Pseudomonadota</taxon>
        <taxon>Gammaproteobacteria</taxon>
        <taxon>Alteromonadales</taxon>
        <taxon>Colwelliaceae</taxon>
        <taxon>Colwellia</taxon>
    </lineage>
</organism>
<sequence length="362" mass="40433">MSDNAQPQNIDTISQLLKLSGSQYRLYDMGRLVTKVPKELFEKVELNQVPYPTPSQGHAFIAIAFWQKQSAQPYLWLLKLPLDERGLLNQGARNHFIAIIVEALGADLTQEASKKQEDILSSNPYLFTPAQYKLASLNSKIKVDLKQPASEYLSPFLSYISGDLGWDNWQAVGVQGITDFTARIKQDNNSALLCKAFNNLPEEVLLPLCGALENESLDVNLIDIILTRLTTQLQNTAQLATQTESEEEPSQQIAQHLLRALAGSIQHKHVIEFIDSLLQQAYVSPDLLITLSGRCWSVLADNTRLMAYFEHLVSSNDIPLFTSIFKDLVAIPTIRPVVFQCMRAPNRSPALAQAIGQLFNQA</sequence>
<proteinExistence type="predicted"/>
<protein>
    <submittedName>
        <fullName evidence="1">DUF3549 family protein</fullName>
    </submittedName>
</protein>
<dbReference type="InterPro" id="IPR021936">
    <property type="entry name" value="DUF3549"/>
</dbReference>
<reference evidence="1 2" key="1">
    <citation type="journal article" date="2019" name="Int. J. Syst. Evol. Microbiol.">
        <title>The Global Catalogue of Microorganisms (GCM) 10K type strain sequencing project: providing services to taxonomists for standard genome sequencing and annotation.</title>
        <authorList>
            <consortium name="The Broad Institute Genomics Platform"/>
            <consortium name="The Broad Institute Genome Sequencing Center for Infectious Disease"/>
            <person name="Wu L."/>
            <person name="Ma J."/>
        </authorList>
    </citation>
    <scope>NUCLEOTIDE SEQUENCE [LARGE SCALE GENOMIC DNA]</scope>
    <source>
        <strain evidence="1 2">JCM 15608</strain>
    </source>
</reference>
<gene>
    <name evidence="1" type="ORF">GCM10009111_14740</name>
</gene>
<comment type="caution">
    <text evidence="1">The sequence shown here is derived from an EMBL/GenBank/DDBJ whole genome shotgun (WGS) entry which is preliminary data.</text>
</comment>
<accession>A0ABN1L5Y9</accession>
<dbReference type="Pfam" id="PF12069">
    <property type="entry name" value="DUF3549"/>
    <property type="match status" value="1"/>
</dbReference>
<evidence type="ECO:0000313" key="2">
    <source>
        <dbReference type="Proteomes" id="UP001500021"/>
    </source>
</evidence>
<dbReference type="EMBL" id="BAAAFA010000004">
    <property type="protein sequence ID" value="GAA0815847.1"/>
    <property type="molecule type" value="Genomic_DNA"/>
</dbReference>
<evidence type="ECO:0000313" key="1">
    <source>
        <dbReference type="EMBL" id="GAA0815847.1"/>
    </source>
</evidence>
<keyword evidence="2" id="KW-1185">Reference proteome</keyword>
<name>A0ABN1L5Y9_9GAMM</name>